<evidence type="ECO:0000259" key="2">
    <source>
        <dbReference type="Pfam" id="PF25794"/>
    </source>
</evidence>
<feature type="compositionally biased region" description="Basic and acidic residues" evidence="1">
    <location>
        <begin position="1271"/>
        <end position="1280"/>
    </location>
</feature>
<dbReference type="Pfam" id="PF12449">
    <property type="entry name" value="DUF3684"/>
    <property type="match status" value="1"/>
</dbReference>
<dbReference type="Proteomes" id="UP000054466">
    <property type="component" value="Unassembled WGS sequence"/>
</dbReference>
<dbReference type="InterPro" id="IPR022155">
    <property type="entry name" value="DUF3684"/>
</dbReference>
<accession>A0A0D2CUX1</accession>
<feature type="compositionally biased region" description="Low complexity" evidence="1">
    <location>
        <begin position="1614"/>
        <end position="1628"/>
    </location>
</feature>
<sequence length="1838" mass="205126">MSRSTNFVSPLFFAFPTYPPSVSLIRTPSSIPFRLFSQSSSPCGSTIRVDDIPRHRGCSALTPKSILLIQPRRLSLYSQHNSPAQAVELHSDSMDFDALRARTLRSGADEEAVTVNTRALIDKVLARYSGEWTVLRELLQNAADASATKITIKFETLPSATVPVPADSSPSSLLRHTVLHHTLKRLVVTNNGQPFSENDWNRLKRIAEGNPDETKIGAFGVGFYSTFADCENPFVSSGKEAMAFFWKNNSLFTRRLQLPESETSGDTNFVLDYRDTTSPVPPLLPLAQFLANSLTFVGLEKVELWLDEWSLLSLQKKTSPSYDVAIPRDIEPKTSEGFMKVTNVSKEIAQIDGHWMTVIGWKAKKDSARSTEKDSAPSLRKFFSRLAGTMQEESQAEVRPDRSAEIDLLATKVSATVFLNVNTATIKTFTGQKFNEELERATKKPPPKFTKLAILTAPYIEDASLAKASAAGDVFGTVLPSRGGKIFIGFPTHQTTGLSAHISAPSVIPTVERESIDLNARYVRTWNMEMLRAAGIVCRIAWSCEMQELKEKTLRAANGKSKIRMEEVNPFLDEAITTFKNFTFRESTPSASIGQLLEDAFWTCSKKASIEVVSTCGVLPTHDVRIAPKDMSFMEGIPILPEKLASEANVLVSKLVDFGLLTEVTVTDIKSALESSPLTTPQVSEFLGWLTKQATRAKLDKSTISSLLAVAVANDDSPEGNRIPLLQLGEIRHFLNPSRTPVDFPVPPSVMPFKFTKSMSKHELESLGWEELQLVTWVRWLIAQSGNRHVLAENQDITKSAEFSSQVLPLLSKQWDSLSQPSRSSLVELLVKHTVIPTKFGMRKPSDAYFPSVKLFDDLAIVEGLVNVKDKFLLALGVRKTVELGVVFERLLALEPKTAKTVGSAKPQWSHVDLIKYLASVSDDIPGADIQKLRSTPICPSQLKGKDGGESTERYRVSELFEPRHDLRELGLPVLAWPGVYRSNTPEGKFLNALGLRTTPLVPELIQIIAEAGKKGPKYDLDHRDRALAYFLSHHHAYGYGLFDYQSVMLPFLPLENKPDQLATPTQCFANEGAALLGFDILKRDWIPHATKFGVREHPPMDLCINILSKRPPVTAHDARAIFTYFAGRLAEINNHNMSRLNVMDFIPIFAKNKEKSAPKLHTSPRNCFLGENEAFGEIFHYVDFGAEANSFLIKCGSKQEPSKLEIAQILVKEPARISATFRNAEKYMALLRSMAEATKTLKKNKELWAEMRRAPFLLASRELPPPTPSAEKHTNHADDADNLDEDEAQGIREFQLCSAEDAIIIDDYINYNLFKASILAAPQEESLEDFYFALGSPLLSSLVEEAARHGPRAHDQKPAQKLQKQILERSTLFLHEQPPDTIKHDAKWLEKNLQVQLVSSISLRRSLRGRNVSHTEKRTAVITAVNREYTLWITGAKPDLYQVSQALVHILLTRPKLHSAITLEMLLKTDLLDLRARGFNVSRILRQKAAEARLAENKRQQELEEQQKRIEEEEKAWRASQEQAAKDKAPRNHVPGGFPDSPDSRALTGPEPSTAAPVGSEDLRRHGRNLFSNLSRQLGLGNNRHIQQMLGRNDDEPREATSGETADPPPPYQYDQQNGQTQSTGSSVTAPHQLRENLLTAIKKSRAHNSSELFSRGETNVLQETKSYCDEHPAHDLTFVAEIKHGIQCFLSPSSVSNSSQFLQQHSNGLTAFASLLNLAGEVFSLSTRTLNIFFETSGKTIGFNRNGSIFCNYRYFEQLHERNMATAGKDAYSEAFVYWWVILCHELAHNLVADHSSDHSYYTEGFVAQYFTKVVKVLGQAQTQQNASTEAPLVEI</sequence>
<dbReference type="OrthoDB" id="10031156at2759"/>
<evidence type="ECO:0000313" key="4">
    <source>
        <dbReference type="Proteomes" id="UP000054466"/>
    </source>
</evidence>
<feature type="region of interest" description="Disordered" evidence="1">
    <location>
        <begin position="1506"/>
        <end position="1565"/>
    </location>
</feature>
<dbReference type="SUPFAM" id="SSF55874">
    <property type="entry name" value="ATPase domain of HSP90 chaperone/DNA topoisomerase II/histidine kinase"/>
    <property type="match status" value="1"/>
</dbReference>
<dbReference type="InterPro" id="IPR036890">
    <property type="entry name" value="HATPase_C_sf"/>
</dbReference>
<evidence type="ECO:0000313" key="3">
    <source>
        <dbReference type="EMBL" id="KIW27449.1"/>
    </source>
</evidence>
<keyword evidence="4" id="KW-1185">Reference proteome</keyword>
<proteinExistence type="predicted"/>
<name>A0A0D2CUX1_9EURO</name>
<dbReference type="HOGENOM" id="CLU_001744_1_0_1"/>
<dbReference type="GeneID" id="27346378"/>
<dbReference type="NCBIfam" id="NF047352">
    <property type="entry name" value="P_loop_sacsin"/>
    <property type="match status" value="1"/>
</dbReference>
<feature type="compositionally biased region" description="Basic and acidic residues" evidence="1">
    <location>
        <begin position="1593"/>
        <end position="1602"/>
    </location>
</feature>
<organism evidence="3 4">
    <name type="scientific">Cladophialophora immunda</name>
    <dbReference type="NCBI Taxonomy" id="569365"/>
    <lineage>
        <taxon>Eukaryota</taxon>
        <taxon>Fungi</taxon>
        <taxon>Dikarya</taxon>
        <taxon>Ascomycota</taxon>
        <taxon>Pezizomycotina</taxon>
        <taxon>Eurotiomycetes</taxon>
        <taxon>Chaetothyriomycetidae</taxon>
        <taxon>Chaetothyriales</taxon>
        <taxon>Herpotrichiellaceae</taxon>
        <taxon>Cladophialophora</taxon>
    </lineage>
</organism>
<feature type="domain" description="Sacsin/Nov" evidence="2">
    <location>
        <begin position="120"/>
        <end position="242"/>
    </location>
</feature>
<dbReference type="EMBL" id="KN847043">
    <property type="protein sequence ID" value="KIW27449.1"/>
    <property type="molecule type" value="Genomic_DNA"/>
</dbReference>
<dbReference type="RefSeq" id="XP_016247665.1">
    <property type="nucleotide sequence ID" value="XM_016394246.1"/>
</dbReference>
<protein>
    <recommendedName>
        <fullName evidence="2">Sacsin/Nov domain-containing protein</fullName>
    </recommendedName>
</protein>
<gene>
    <name evidence="3" type="ORF">PV07_07184</name>
</gene>
<feature type="region of interest" description="Disordered" evidence="1">
    <location>
        <begin position="1593"/>
        <end position="1631"/>
    </location>
</feature>
<dbReference type="PANTHER" id="PTHR47839">
    <property type="entry name" value="DOMAIN PROTEIN, PUTATIVE (AFU_ORTHOLOGUE AFUA_6G04830)-RELATED"/>
    <property type="match status" value="1"/>
</dbReference>
<reference evidence="3 4" key="1">
    <citation type="submission" date="2015-01" db="EMBL/GenBank/DDBJ databases">
        <title>The Genome Sequence of Cladophialophora immunda CBS83496.</title>
        <authorList>
            <consortium name="The Broad Institute Genomics Platform"/>
            <person name="Cuomo C."/>
            <person name="de Hoog S."/>
            <person name="Gorbushina A."/>
            <person name="Stielow B."/>
            <person name="Teixiera M."/>
            <person name="Abouelleil A."/>
            <person name="Chapman S.B."/>
            <person name="Priest M."/>
            <person name="Young S.K."/>
            <person name="Wortman J."/>
            <person name="Nusbaum C."/>
            <person name="Birren B."/>
        </authorList>
    </citation>
    <scope>NUCLEOTIDE SEQUENCE [LARGE SCALE GENOMIC DNA]</scope>
    <source>
        <strain evidence="3 4">CBS 83496</strain>
    </source>
</reference>
<feature type="region of interest" description="Disordered" evidence="1">
    <location>
        <begin position="1261"/>
        <end position="1282"/>
    </location>
</feature>
<dbReference type="Gene3D" id="3.30.565.10">
    <property type="entry name" value="Histidine kinase-like ATPase, C-terminal domain"/>
    <property type="match status" value="1"/>
</dbReference>
<evidence type="ECO:0000256" key="1">
    <source>
        <dbReference type="SAM" id="MobiDB-lite"/>
    </source>
</evidence>
<dbReference type="PANTHER" id="PTHR47839:SF1">
    <property type="entry name" value="DOMAIN PROTEIN, PUTATIVE (AFU_ORTHOLOGUE AFUA_6G04830)-RELATED"/>
    <property type="match status" value="1"/>
</dbReference>
<dbReference type="InterPro" id="IPR058210">
    <property type="entry name" value="SACS/Nov_dom"/>
</dbReference>
<feature type="compositionally biased region" description="Basic and acidic residues" evidence="1">
    <location>
        <begin position="1506"/>
        <end position="1518"/>
    </location>
</feature>
<dbReference type="Pfam" id="PF25794">
    <property type="entry name" value="SACS"/>
    <property type="match status" value="1"/>
</dbReference>
<dbReference type="VEuPathDB" id="FungiDB:PV07_07184"/>